<accession>A0A1Q4V7L4</accession>
<dbReference type="AlphaFoldDB" id="A0A1Q4V7L4"/>
<evidence type="ECO:0000313" key="3">
    <source>
        <dbReference type="Proteomes" id="UP000186455"/>
    </source>
</evidence>
<protein>
    <submittedName>
        <fullName evidence="2">Uncharacterized protein</fullName>
    </submittedName>
</protein>
<gene>
    <name evidence="2" type="ORF">AB852_14035</name>
</gene>
<comment type="caution">
    <text evidence="2">The sequence shown here is derived from an EMBL/GenBank/DDBJ whole genome shotgun (WGS) entry which is preliminary data.</text>
</comment>
<evidence type="ECO:0000313" key="2">
    <source>
        <dbReference type="EMBL" id="OKH93833.1"/>
    </source>
</evidence>
<sequence>MQRDSTSVFRVESTTDWRHGGRVDFEKLELHLRLERYDIVQKGTVCNLRTRVNNVRVDRHICRIPWSSAAPPLMGDTMIVHNHRNDGQGDHKLEYTGTPSI</sequence>
<dbReference type="RefSeq" id="WP_073787998.1">
    <property type="nucleotide sequence ID" value="NZ_LFBV01000003.1"/>
</dbReference>
<dbReference type="EMBL" id="LFBV01000003">
    <property type="protein sequence ID" value="OKH93833.1"/>
    <property type="molecule type" value="Genomic_DNA"/>
</dbReference>
<feature type="compositionally biased region" description="Basic and acidic residues" evidence="1">
    <location>
        <begin position="83"/>
        <end position="94"/>
    </location>
</feature>
<feature type="region of interest" description="Disordered" evidence="1">
    <location>
        <begin position="77"/>
        <end position="101"/>
    </location>
</feature>
<proteinExistence type="predicted"/>
<reference evidence="2 3" key="1">
    <citation type="submission" date="2015-06" db="EMBL/GenBank/DDBJ databases">
        <title>Cloning and characterization of the uncialamcin biosynthetic gene cluster.</title>
        <authorList>
            <person name="Yan X."/>
            <person name="Huang T."/>
            <person name="Ge H."/>
            <person name="Shen B."/>
        </authorList>
    </citation>
    <scope>NUCLEOTIDE SEQUENCE [LARGE SCALE GENOMIC DNA]</scope>
    <source>
        <strain evidence="2 3">DCA2648</strain>
    </source>
</reference>
<dbReference type="Proteomes" id="UP000186455">
    <property type="component" value="Unassembled WGS sequence"/>
</dbReference>
<name>A0A1Q4V7L4_9ACTN</name>
<organism evidence="2 3">
    <name type="scientific">Streptomyces uncialis</name>
    <dbReference type="NCBI Taxonomy" id="1048205"/>
    <lineage>
        <taxon>Bacteria</taxon>
        <taxon>Bacillati</taxon>
        <taxon>Actinomycetota</taxon>
        <taxon>Actinomycetes</taxon>
        <taxon>Kitasatosporales</taxon>
        <taxon>Streptomycetaceae</taxon>
        <taxon>Streptomyces</taxon>
    </lineage>
</organism>
<keyword evidence="3" id="KW-1185">Reference proteome</keyword>
<evidence type="ECO:0000256" key="1">
    <source>
        <dbReference type="SAM" id="MobiDB-lite"/>
    </source>
</evidence>